<gene>
    <name evidence="2" type="ORF">IE877_17610</name>
</gene>
<evidence type="ECO:0000256" key="1">
    <source>
        <dbReference type="SAM" id="Phobius"/>
    </source>
</evidence>
<feature type="transmembrane region" description="Helical" evidence="1">
    <location>
        <begin position="78"/>
        <end position="95"/>
    </location>
</feature>
<keyword evidence="3" id="KW-1185">Reference proteome</keyword>
<evidence type="ECO:0000313" key="3">
    <source>
        <dbReference type="Proteomes" id="UP000652176"/>
    </source>
</evidence>
<dbReference type="Proteomes" id="UP000652176">
    <property type="component" value="Unassembled WGS sequence"/>
</dbReference>
<sequence length="136" mass="15047">MALDQHDDTTDQQAQYTGPTVAASLSVLLAFFTLMVSHHISRLSPGLDKMVHSFGYWIPGSQGSGPDGSIGSYTGKETLALVIWFGSWLLFHLLWRKQNLSLHAWTKIFVTALGLITLGFFHPLSDPIVLFIADLF</sequence>
<organism evidence="2 3">
    <name type="scientific">Methylomonas albis</name>
    <dbReference type="NCBI Taxonomy" id="1854563"/>
    <lineage>
        <taxon>Bacteria</taxon>
        <taxon>Pseudomonadati</taxon>
        <taxon>Pseudomonadota</taxon>
        <taxon>Gammaproteobacteria</taxon>
        <taxon>Methylococcales</taxon>
        <taxon>Methylococcaceae</taxon>
        <taxon>Methylomonas</taxon>
    </lineage>
</organism>
<protein>
    <submittedName>
        <fullName evidence="2">Uncharacterized protein</fullName>
    </submittedName>
</protein>
<comment type="caution">
    <text evidence="2">The sequence shown here is derived from an EMBL/GenBank/DDBJ whole genome shotgun (WGS) entry which is preliminary data.</text>
</comment>
<feature type="transmembrane region" description="Helical" evidence="1">
    <location>
        <begin position="21"/>
        <end position="40"/>
    </location>
</feature>
<dbReference type="RefSeq" id="WP_192375926.1">
    <property type="nucleotide sequence ID" value="NZ_CAJHIV010000001.1"/>
</dbReference>
<accession>A0ABR9D3H9</accession>
<reference evidence="2 3" key="1">
    <citation type="submission" date="2020-09" db="EMBL/GenBank/DDBJ databases">
        <title>Methylomonas albis sp. nov. and Methylomonas fluvii sp. nov.: Two cold-adapted methanotrophs from the River Elbe and an amended description of Methylovulum psychrotolerans strain Eb1.</title>
        <authorList>
            <person name="Bussmann I.K."/>
            <person name="Klings K.-W."/>
            <person name="Warnstedt J."/>
            <person name="Hoppert M."/>
            <person name="Saborowski A."/>
            <person name="Horn F."/>
            <person name="Liebner S."/>
        </authorList>
    </citation>
    <scope>NUCLEOTIDE SEQUENCE [LARGE SCALE GENOMIC DNA]</scope>
    <source>
        <strain evidence="2 3">EbA</strain>
    </source>
</reference>
<name>A0ABR9D3H9_9GAMM</name>
<feature type="transmembrane region" description="Helical" evidence="1">
    <location>
        <begin position="102"/>
        <end position="121"/>
    </location>
</feature>
<keyword evidence="1" id="KW-0472">Membrane</keyword>
<keyword evidence="1" id="KW-0812">Transmembrane</keyword>
<keyword evidence="1" id="KW-1133">Transmembrane helix</keyword>
<proteinExistence type="predicted"/>
<evidence type="ECO:0000313" key="2">
    <source>
        <dbReference type="EMBL" id="MBD9357661.1"/>
    </source>
</evidence>
<dbReference type="EMBL" id="JACXSS010000001">
    <property type="protein sequence ID" value="MBD9357661.1"/>
    <property type="molecule type" value="Genomic_DNA"/>
</dbReference>